<proteinExistence type="predicted"/>
<evidence type="ECO:0000256" key="3">
    <source>
        <dbReference type="ARBA" id="ARBA00022692"/>
    </source>
</evidence>
<feature type="transmembrane region" description="Helical" evidence="6">
    <location>
        <begin position="21"/>
        <end position="41"/>
    </location>
</feature>
<evidence type="ECO:0000313" key="9">
    <source>
        <dbReference type="EMBL" id="GGA94443.1"/>
    </source>
</evidence>
<dbReference type="PANTHER" id="PTHR30572">
    <property type="entry name" value="MEMBRANE COMPONENT OF TRANSPORTER-RELATED"/>
    <property type="match status" value="1"/>
</dbReference>
<feature type="transmembrane region" description="Helical" evidence="6">
    <location>
        <begin position="430"/>
        <end position="449"/>
    </location>
</feature>
<reference evidence="9" key="1">
    <citation type="journal article" date="2014" name="Int. J. Syst. Evol. Microbiol.">
        <title>Complete genome sequence of Corynebacterium casei LMG S-19264T (=DSM 44701T), isolated from a smear-ripened cheese.</title>
        <authorList>
            <consortium name="US DOE Joint Genome Institute (JGI-PGF)"/>
            <person name="Walter F."/>
            <person name="Albersmeier A."/>
            <person name="Kalinowski J."/>
            <person name="Ruckert C."/>
        </authorList>
    </citation>
    <scope>NUCLEOTIDE SEQUENCE</scope>
    <source>
        <strain evidence="9">CGMCC 1.15448</strain>
    </source>
</reference>
<gene>
    <name evidence="9" type="ORF">GCM10011511_17170</name>
</gene>
<name>A0A8J2XSY3_9BACT</name>
<evidence type="ECO:0000256" key="1">
    <source>
        <dbReference type="ARBA" id="ARBA00004651"/>
    </source>
</evidence>
<evidence type="ECO:0000256" key="2">
    <source>
        <dbReference type="ARBA" id="ARBA00022475"/>
    </source>
</evidence>
<keyword evidence="4 6" id="KW-1133">Transmembrane helix</keyword>
<evidence type="ECO:0000259" key="8">
    <source>
        <dbReference type="Pfam" id="PF12704"/>
    </source>
</evidence>
<keyword evidence="10" id="KW-1185">Reference proteome</keyword>
<comment type="caution">
    <text evidence="9">The sequence shown here is derived from an EMBL/GenBank/DDBJ whole genome shotgun (WGS) entry which is preliminary data.</text>
</comment>
<feature type="transmembrane region" description="Helical" evidence="6">
    <location>
        <begin position="679"/>
        <end position="701"/>
    </location>
</feature>
<dbReference type="Pfam" id="PF02687">
    <property type="entry name" value="FtsX"/>
    <property type="match status" value="2"/>
</dbReference>
<dbReference type="PROSITE" id="PS51257">
    <property type="entry name" value="PROKAR_LIPOPROTEIN"/>
    <property type="match status" value="1"/>
</dbReference>
<evidence type="ECO:0000256" key="4">
    <source>
        <dbReference type="ARBA" id="ARBA00022989"/>
    </source>
</evidence>
<protein>
    <submittedName>
        <fullName evidence="9">ABC transporter permease</fullName>
    </submittedName>
</protein>
<feature type="transmembrane region" description="Helical" evidence="6">
    <location>
        <begin position="759"/>
        <end position="780"/>
    </location>
</feature>
<dbReference type="RefSeq" id="WP_188930642.1">
    <property type="nucleotide sequence ID" value="NZ_BMJC01000002.1"/>
</dbReference>
<feature type="domain" description="MacB-like periplasmic core" evidence="8">
    <location>
        <begin position="20"/>
        <end position="245"/>
    </location>
</feature>
<feature type="transmembrane region" description="Helical" evidence="6">
    <location>
        <begin position="287"/>
        <end position="307"/>
    </location>
</feature>
<sequence>MLPHHLKTALRTLSRNKGYTLLNIIGLSVGVAACLLIFQVVRWQLSFDNFHVAKDRIYRVVSIPYKEGSGYNARAGVALPVASALRIDYPQLEKVAAIFGRDGQVTVLNDTHSAEKKFNEENDVYFAQPAFFDIFNFAWLAGNPKTALTAPHTVVLTKATAIKYFGDWQTAMGRSIKFDNHDIFKVTGVMKDVPANTDFPLGVVFSYTSLTNVDLTDWIGTYGRGYCFVRLPSGLDAGKFNGELKNFINRHEPKEGRIHGIALQPLAGMHFDGRFGNYNGRTFSKEWITSLILTAAFLLIIACVNFVNLATAQAMRRSQEVGVRKVLGSSRRQLMGQFMGETALITLLAVLIAVGLASTALPFFDQLLKMEVPLRLNDPWLLIFLGLVTGIVTVLSGLYPAFILSGFSPIYSLKNKITTKMSGGISLRRILTTLQFGVAQVLIICVLVASSQVGYFRNAPLGFDKASIVDVPIPGDSLSQSRMNSVRQQLLQQPGIETLSFSTFSPLDNVIWSNQFKFDHATSKTVFQTYFKWADAGFFATYQPQLIAGRAYRQSDTLQEFVVNETLVKQLGIRDPKDILGKEINFWDQKRGAVVGVVKDFQTNSMQSPITPVVLGCWKENYEMIGIKIKPQNIPQTLAAIKSIWNAAYPDYVYQYQFLDEKIDSYYKEESRLSQLYRVFAGLAILISCLGLYGLVSFMAVQRSREIGVRKVLGATAAQIIYLLSREFTILVGIAFLASAPLAWYLMHHWLEGFASHVSVGPGIFLLALACSLFIAWCTVGYRAFKAATTNPVHTLRTE</sequence>
<accession>A0A8J2XSY3</accession>
<dbReference type="Pfam" id="PF12704">
    <property type="entry name" value="MacB_PCD"/>
    <property type="match status" value="1"/>
</dbReference>
<evidence type="ECO:0000256" key="5">
    <source>
        <dbReference type="ARBA" id="ARBA00023136"/>
    </source>
</evidence>
<feature type="transmembrane region" description="Helical" evidence="6">
    <location>
        <begin position="728"/>
        <end position="747"/>
    </location>
</feature>
<keyword evidence="2" id="KW-1003">Cell membrane</keyword>
<reference evidence="9" key="2">
    <citation type="submission" date="2020-09" db="EMBL/GenBank/DDBJ databases">
        <authorList>
            <person name="Sun Q."/>
            <person name="Zhou Y."/>
        </authorList>
    </citation>
    <scope>NUCLEOTIDE SEQUENCE</scope>
    <source>
        <strain evidence="9">CGMCC 1.15448</strain>
    </source>
</reference>
<organism evidence="9 10">
    <name type="scientific">Puia dinghuensis</name>
    <dbReference type="NCBI Taxonomy" id="1792502"/>
    <lineage>
        <taxon>Bacteria</taxon>
        <taxon>Pseudomonadati</taxon>
        <taxon>Bacteroidota</taxon>
        <taxon>Chitinophagia</taxon>
        <taxon>Chitinophagales</taxon>
        <taxon>Chitinophagaceae</taxon>
        <taxon>Puia</taxon>
    </lineage>
</organism>
<dbReference type="GO" id="GO:0022857">
    <property type="term" value="F:transmembrane transporter activity"/>
    <property type="evidence" value="ECO:0007669"/>
    <property type="project" value="TreeGrafter"/>
</dbReference>
<keyword evidence="3 6" id="KW-0812">Transmembrane</keyword>
<dbReference type="EMBL" id="BMJC01000002">
    <property type="protein sequence ID" value="GGA94443.1"/>
    <property type="molecule type" value="Genomic_DNA"/>
</dbReference>
<dbReference type="InterPro" id="IPR003838">
    <property type="entry name" value="ABC3_permease_C"/>
</dbReference>
<dbReference type="InterPro" id="IPR050250">
    <property type="entry name" value="Macrolide_Exporter_MacB"/>
</dbReference>
<dbReference type="InterPro" id="IPR025857">
    <property type="entry name" value="MacB_PCD"/>
</dbReference>
<dbReference type="AlphaFoldDB" id="A0A8J2XSY3"/>
<feature type="domain" description="ABC3 transporter permease C-terminal" evidence="7">
    <location>
        <begin position="294"/>
        <end position="408"/>
    </location>
</feature>
<comment type="subcellular location">
    <subcellularLocation>
        <location evidence="1">Cell membrane</location>
        <topology evidence="1">Multi-pass membrane protein</topology>
    </subcellularLocation>
</comment>
<keyword evidence="5 6" id="KW-0472">Membrane</keyword>
<evidence type="ECO:0000313" key="10">
    <source>
        <dbReference type="Proteomes" id="UP000607559"/>
    </source>
</evidence>
<dbReference type="Proteomes" id="UP000607559">
    <property type="component" value="Unassembled WGS sequence"/>
</dbReference>
<feature type="domain" description="ABC3 transporter permease C-terminal" evidence="7">
    <location>
        <begin position="679"/>
        <end position="792"/>
    </location>
</feature>
<dbReference type="PANTHER" id="PTHR30572:SF18">
    <property type="entry name" value="ABC-TYPE MACROLIDE FAMILY EXPORT SYSTEM PERMEASE COMPONENT 2"/>
    <property type="match status" value="1"/>
</dbReference>
<feature type="transmembrane region" description="Helical" evidence="6">
    <location>
        <begin position="381"/>
        <end position="410"/>
    </location>
</feature>
<evidence type="ECO:0000256" key="6">
    <source>
        <dbReference type="SAM" id="Phobius"/>
    </source>
</evidence>
<evidence type="ECO:0000259" key="7">
    <source>
        <dbReference type="Pfam" id="PF02687"/>
    </source>
</evidence>
<feature type="transmembrane region" description="Helical" evidence="6">
    <location>
        <begin position="338"/>
        <end position="361"/>
    </location>
</feature>
<dbReference type="GO" id="GO:0005886">
    <property type="term" value="C:plasma membrane"/>
    <property type="evidence" value="ECO:0007669"/>
    <property type="project" value="UniProtKB-SubCell"/>
</dbReference>